<comment type="caution">
    <text evidence="20">The sequence shown here is derived from an EMBL/GenBank/DDBJ whole genome shotgun (WGS) entry which is preliminary data.</text>
</comment>
<keyword evidence="14 17" id="KW-0066">ATP synthesis</keyword>
<evidence type="ECO:0000259" key="19">
    <source>
        <dbReference type="SMART" id="SM00382"/>
    </source>
</evidence>
<dbReference type="GO" id="GO:0042776">
    <property type="term" value="P:proton motive force-driven mitochondrial ATP synthesis"/>
    <property type="evidence" value="ECO:0007669"/>
    <property type="project" value="TreeGrafter"/>
</dbReference>
<name>A0AA88PA59_9TELE</name>
<accession>A0AA88PA59</accession>
<evidence type="ECO:0000256" key="16">
    <source>
        <dbReference type="ARBA" id="ARBA00058650"/>
    </source>
</evidence>
<dbReference type="Pfam" id="PF02874">
    <property type="entry name" value="ATP-synt_ab_N"/>
    <property type="match status" value="1"/>
</dbReference>
<evidence type="ECO:0000313" key="21">
    <source>
        <dbReference type="Proteomes" id="UP001187343"/>
    </source>
</evidence>
<evidence type="ECO:0000256" key="6">
    <source>
        <dbReference type="ARBA" id="ARBA00022792"/>
    </source>
</evidence>
<feature type="transmembrane region" description="Helical" evidence="18">
    <location>
        <begin position="28"/>
        <end position="54"/>
    </location>
</feature>
<dbReference type="InterPro" id="IPR000194">
    <property type="entry name" value="ATPase_F1/V1/A1_a/bsu_nucl-bd"/>
</dbReference>
<evidence type="ECO:0000313" key="20">
    <source>
        <dbReference type="EMBL" id="KAK2874459.1"/>
    </source>
</evidence>
<protein>
    <recommendedName>
        <fullName evidence="17">ATP synthase subunit beta</fullName>
        <ecNumber evidence="17">7.1.2.2</ecNumber>
    </recommendedName>
</protein>
<evidence type="ECO:0000256" key="4">
    <source>
        <dbReference type="ARBA" id="ARBA00022741"/>
    </source>
</evidence>
<dbReference type="CDD" id="cd18110">
    <property type="entry name" value="ATP-synt_F1_beta_C"/>
    <property type="match status" value="1"/>
</dbReference>
<dbReference type="HAMAP" id="MF_01347">
    <property type="entry name" value="ATP_synth_beta_bact"/>
    <property type="match status" value="1"/>
</dbReference>
<dbReference type="PANTHER" id="PTHR15184:SF71">
    <property type="entry name" value="ATP SYNTHASE SUBUNIT BETA, MITOCHONDRIAL"/>
    <property type="match status" value="1"/>
</dbReference>
<organism evidence="20 21">
    <name type="scientific">Cirrhinus molitorella</name>
    <name type="common">mud carp</name>
    <dbReference type="NCBI Taxonomy" id="172907"/>
    <lineage>
        <taxon>Eukaryota</taxon>
        <taxon>Metazoa</taxon>
        <taxon>Chordata</taxon>
        <taxon>Craniata</taxon>
        <taxon>Vertebrata</taxon>
        <taxon>Euteleostomi</taxon>
        <taxon>Actinopterygii</taxon>
        <taxon>Neopterygii</taxon>
        <taxon>Teleostei</taxon>
        <taxon>Ostariophysi</taxon>
        <taxon>Cypriniformes</taxon>
        <taxon>Cyprinidae</taxon>
        <taxon>Labeoninae</taxon>
        <taxon>Labeonini</taxon>
        <taxon>Cirrhinus</taxon>
    </lineage>
</organism>
<dbReference type="SUPFAM" id="SSF47917">
    <property type="entry name" value="C-terminal domain of alpha and beta subunits of F1 ATP synthase"/>
    <property type="match status" value="1"/>
</dbReference>
<comment type="function">
    <text evidence="16">Catalytic subunit beta, of the mitochondrial membrane ATP synthase complex (F(1)F(0) ATP synthase or Complex V) that produces ATP from ADP in the presence of a proton gradient across the membrane which is generated by electron transport complexes of the respiratory chain. ATP synthase complex consist of a soluble F(1) head domain - the catalytic core - and a membrane F(1) domain - the membrane proton channel. These two domains are linked by a central stalk rotating inside the F(1) region and a stationary peripheral stalk. During catalysis, ATP synthesis in the catalytic domain of F(1) is coupled via a rotary mechanism of the central stalk subunits to proton translocation. In vivo, can only synthesize ATP although its ATP hydrolase activity can be activated artificially in vitro. With the subunit alpha (ATP5F1A), forms the catalytic core in the F(1) domain.</text>
</comment>
<dbReference type="InterPro" id="IPR050053">
    <property type="entry name" value="ATPase_alpha/beta_chains"/>
</dbReference>
<evidence type="ECO:0000256" key="14">
    <source>
        <dbReference type="ARBA" id="ARBA00023310"/>
    </source>
</evidence>
<feature type="domain" description="AAA+ ATPase" evidence="19">
    <location>
        <begin position="414"/>
        <end position="598"/>
    </location>
</feature>
<dbReference type="Pfam" id="PF00006">
    <property type="entry name" value="ATP-synt_ab"/>
    <property type="match status" value="1"/>
</dbReference>
<gene>
    <name evidence="20" type="ORF">Q8A67_021612</name>
</gene>
<dbReference type="GO" id="GO:0005524">
    <property type="term" value="F:ATP binding"/>
    <property type="evidence" value="ECO:0007669"/>
    <property type="project" value="UniProtKB-KW"/>
</dbReference>
<evidence type="ECO:0000256" key="15">
    <source>
        <dbReference type="ARBA" id="ARBA00048368"/>
    </source>
</evidence>
<comment type="subunit">
    <text evidence="17">F-type ATPases have 2 components, CF(1) - the catalytic core - and CF(0) - the membrane proton channel. CF(1) and CF(0) have multiple subunits.</text>
</comment>
<dbReference type="NCBIfam" id="TIGR01039">
    <property type="entry name" value="atpD"/>
    <property type="match status" value="1"/>
</dbReference>
<dbReference type="EMBL" id="JAUYZG010000021">
    <property type="protein sequence ID" value="KAK2874459.1"/>
    <property type="molecule type" value="Genomic_DNA"/>
</dbReference>
<dbReference type="InterPro" id="IPR055190">
    <property type="entry name" value="ATP-synt_VA_C"/>
</dbReference>
<dbReference type="GO" id="GO:0046933">
    <property type="term" value="F:proton-transporting ATP synthase activity, rotational mechanism"/>
    <property type="evidence" value="ECO:0007669"/>
    <property type="project" value="InterPro"/>
</dbReference>
<dbReference type="SUPFAM" id="SSF50615">
    <property type="entry name" value="N-terminal domain of alpha and beta subunits of F1 ATP synthase"/>
    <property type="match status" value="1"/>
</dbReference>
<sequence>MVFSNQDAQPGLKKSGEKRALRSQGLPSPALCCACGLCIMLAGINITLVGALAFTKLLPLNNPPIIIGPILLLVAFSFFGACCICSRRPIGQTSRMSVGREHWPLMRMGGAVFEMETSEPTLQDTTAIQLSPTNSPSSSHRCSPTHLPGAPPLPSETFESSKGTDLSLQNPIFIVTMPSLSFNTDACADSQFLCRHVFCACALSLSSGTIYKLPSLCPIPPSAILTMLGAVGRCCTGALQALKPGVTPLKALNGAPAALFSRRDYAAPAAAAATANGRIVAVIGAVVDVQFDEGLPPILNALEVTGRDTRLVLEVAQHLGENTVRTIAMDGTEGLVRGQKVLDTGAPIRIPVGPETLGRIMNVVGEPIDERGPITTKQTAPIHAEAPEFIEMSVEQEILVTGIKVVDLLAPYAKGGKIGLFGGAGVGKTVLIMELINNVAKAHGGYSVFAGVGERTREGNDLYHEMIESGVINLKDTTSKVALVYGQMNEPPGARARVALTGLTVAEYFRDQEGQDVLLFIDNIFRFTQAGSEVSALLGRIPSAVGYQPTLATDMGTMQERITTTKKGSITSVQAIYVPADDLTDPAPATTFAHLDATTVLSRAIAELGIYPAVDPLDSTSRIMDPNIVGTEHYDVARGVQKILQDYKSLQDIIAILGMDELSEEDKLTVARARKIQRFLSQPFQVAEVFTGHLGKLVPLKDTIKGFKAILGGEYDPLPEQAFYMVGPIEEVVQKAEKLAEEHS</sequence>
<dbReference type="InterPro" id="IPR004100">
    <property type="entry name" value="ATPase_F1/V1/A1_a/bsu_N"/>
</dbReference>
<dbReference type="InterPro" id="IPR036121">
    <property type="entry name" value="ATPase_F1/V1/A1_a/bsu_N_sf"/>
</dbReference>
<evidence type="ECO:0000256" key="11">
    <source>
        <dbReference type="ARBA" id="ARBA00023128"/>
    </source>
</evidence>
<evidence type="ECO:0000256" key="3">
    <source>
        <dbReference type="ARBA" id="ARBA00022448"/>
    </source>
</evidence>
<keyword evidence="11" id="KW-0496">Mitochondrion</keyword>
<reference evidence="20" key="1">
    <citation type="submission" date="2023-08" db="EMBL/GenBank/DDBJ databases">
        <title>Chromosome-level Genome Assembly of mud carp (Cirrhinus molitorella).</title>
        <authorList>
            <person name="Liu H."/>
        </authorList>
    </citation>
    <scope>NUCLEOTIDE SEQUENCE</scope>
    <source>
        <strain evidence="20">Prfri</strain>
        <tissue evidence="20">Muscle</tissue>
    </source>
</reference>
<keyword evidence="18" id="KW-0812">Transmembrane</keyword>
<keyword evidence="9" id="KW-1278">Translocase</keyword>
<comment type="similarity">
    <text evidence="2">Belongs to the ATPase alpha/beta chains family.</text>
</comment>
<dbReference type="CDD" id="cd18115">
    <property type="entry name" value="ATP-synt_F1_beta_N"/>
    <property type="match status" value="1"/>
</dbReference>
<dbReference type="FunFam" id="2.40.10.170:FF:000004">
    <property type="entry name" value="ATP synthase subunit beta"/>
    <property type="match status" value="1"/>
</dbReference>
<dbReference type="FunFam" id="1.10.1140.10:FF:000001">
    <property type="entry name" value="ATP synthase subunit beta"/>
    <property type="match status" value="1"/>
</dbReference>
<dbReference type="GO" id="GO:0045259">
    <property type="term" value="C:proton-transporting ATP synthase complex"/>
    <property type="evidence" value="ECO:0007669"/>
    <property type="project" value="UniProtKB-KW"/>
</dbReference>
<keyword evidence="7 17" id="KW-0067">ATP-binding</keyword>
<dbReference type="Gene3D" id="1.10.1140.10">
    <property type="entry name" value="Bovine Mitochondrial F1-atpase, Atp Synthase Beta Chain, Chain D, domain 3"/>
    <property type="match status" value="1"/>
</dbReference>
<dbReference type="SUPFAM" id="SSF52540">
    <property type="entry name" value="P-loop containing nucleoside triphosphate hydrolases"/>
    <property type="match status" value="1"/>
</dbReference>
<evidence type="ECO:0000256" key="9">
    <source>
        <dbReference type="ARBA" id="ARBA00022967"/>
    </source>
</evidence>
<dbReference type="SMART" id="SM00382">
    <property type="entry name" value="AAA"/>
    <property type="match status" value="1"/>
</dbReference>
<proteinExistence type="inferred from homology"/>
<dbReference type="AlphaFoldDB" id="A0AA88PA59"/>
<dbReference type="InterPro" id="IPR020003">
    <property type="entry name" value="ATPase_a/bsu_AS"/>
</dbReference>
<comment type="catalytic activity">
    <reaction evidence="15">
        <text>ATP + H2O + 4 H(+)(in) = ADP + phosphate + 5 H(+)(out)</text>
        <dbReference type="Rhea" id="RHEA:57720"/>
        <dbReference type="ChEBI" id="CHEBI:15377"/>
        <dbReference type="ChEBI" id="CHEBI:15378"/>
        <dbReference type="ChEBI" id="CHEBI:30616"/>
        <dbReference type="ChEBI" id="CHEBI:43474"/>
        <dbReference type="ChEBI" id="CHEBI:456216"/>
        <dbReference type="EC" id="7.1.2.2"/>
    </reaction>
    <physiologicalReaction direction="right-to-left" evidence="15">
        <dbReference type="Rhea" id="RHEA:57722"/>
    </physiologicalReaction>
</comment>
<dbReference type="EC" id="7.1.2.2" evidence="17"/>
<feature type="transmembrane region" description="Helical" evidence="18">
    <location>
        <begin position="66"/>
        <end position="86"/>
    </location>
</feature>
<keyword evidence="12 18" id="KW-0472">Membrane</keyword>
<evidence type="ECO:0000256" key="17">
    <source>
        <dbReference type="RuleBase" id="RU003553"/>
    </source>
</evidence>
<dbReference type="FunFam" id="3.40.50.12240:FF:000006">
    <property type="entry name" value="ATP synthase subunit beta"/>
    <property type="match status" value="1"/>
</dbReference>
<keyword evidence="21" id="KW-1185">Reference proteome</keyword>
<keyword evidence="10" id="KW-0406">Ion transport</keyword>
<evidence type="ECO:0000256" key="7">
    <source>
        <dbReference type="ARBA" id="ARBA00022840"/>
    </source>
</evidence>
<keyword evidence="4 17" id="KW-0547">Nucleotide-binding</keyword>
<dbReference type="Pfam" id="PF22919">
    <property type="entry name" value="ATP-synt_VA_C"/>
    <property type="match status" value="1"/>
</dbReference>
<evidence type="ECO:0000256" key="1">
    <source>
        <dbReference type="ARBA" id="ARBA00004273"/>
    </source>
</evidence>
<evidence type="ECO:0000256" key="8">
    <source>
        <dbReference type="ARBA" id="ARBA00022946"/>
    </source>
</evidence>
<dbReference type="Gene3D" id="2.40.10.170">
    <property type="match status" value="1"/>
</dbReference>
<keyword evidence="13 17" id="KW-0139">CF(1)</keyword>
<dbReference type="InterPro" id="IPR024034">
    <property type="entry name" value="ATPase_F1/V1_b/a_C"/>
</dbReference>
<dbReference type="GO" id="GO:0005743">
    <property type="term" value="C:mitochondrial inner membrane"/>
    <property type="evidence" value="ECO:0007669"/>
    <property type="project" value="UniProtKB-SubCell"/>
</dbReference>
<keyword evidence="18" id="KW-1133">Transmembrane helix</keyword>
<evidence type="ECO:0000256" key="5">
    <source>
        <dbReference type="ARBA" id="ARBA00022781"/>
    </source>
</evidence>
<evidence type="ECO:0000256" key="18">
    <source>
        <dbReference type="SAM" id="Phobius"/>
    </source>
</evidence>
<evidence type="ECO:0000256" key="13">
    <source>
        <dbReference type="ARBA" id="ARBA00023196"/>
    </source>
</evidence>
<evidence type="ECO:0000256" key="12">
    <source>
        <dbReference type="ARBA" id="ARBA00023136"/>
    </source>
</evidence>
<comment type="subcellular location">
    <subcellularLocation>
        <location evidence="1">Mitochondrion inner membrane</location>
    </subcellularLocation>
</comment>
<dbReference type="PROSITE" id="PS00152">
    <property type="entry name" value="ATPASE_ALPHA_BETA"/>
    <property type="match status" value="1"/>
</dbReference>
<keyword evidence="5" id="KW-0375">Hydrogen ion transport</keyword>
<keyword evidence="8" id="KW-0809">Transit peptide</keyword>
<dbReference type="PANTHER" id="PTHR15184">
    <property type="entry name" value="ATP SYNTHASE"/>
    <property type="match status" value="1"/>
</dbReference>
<keyword evidence="3" id="KW-0813">Transport</keyword>
<dbReference type="InterPro" id="IPR005722">
    <property type="entry name" value="ATP_synth_F1_bsu"/>
</dbReference>
<dbReference type="InterPro" id="IPR027417">
    <property type="entry name" value="P-loop_NTPase"/>
</dbReference>
<dbReference type="FunFam" id="3.40.50.300:FF:000026">
    <property type="entry name" value="ATP synthase subunit beta"/>
    <property type="match status" value="1"/>
</dbReference>
<dbReference type="Proteomes" id="UP001187343">
    <property type="component" value="Unassembled WGS sequence"/>
</dbReference>
<evidence type="ECO:0000256" key="2">
    <source>
        <dbReference type="ARBA" id="ARBA00008936"/>
    </source>
</evidence>
<evidence type="ECO:0000256" key="10">
    <source>
        <dbReference type="ARBA" id="ARBA00023065"/>
    </source>
</evidence>
<dbReference type="Gene3D" id="3.40.50.300">
    <property type="entry name" value="P-loop containing nucleotide triphosphate hydrolases"/>
    <property type="match status" value="1"/>
</dbReference>
<dbReference type="InterPro" id="IPR003593">
    <property type="entry name" value="AAA+_ATPase"/>
</dbReference>
<comment type="function">
    <text evidence="17">Produces ATP from ADP in the presence of a proton gradient across the membrane.</text>
</comment>
<keyword evidence="6" id="KW-0999">Mitochondrion inner membrane</keyword>
<dbReference type="CDD" id="cd01133">
    <property type="entry name" value="F1-ATPase_beta_CD"/>
    <property type="match status" value="1"/>
</dbReference>